<dbReference type="Gene3D" id="3.20.20.10">
    <property type="entry name" value="Alanine racemase"/>
    <property type="match status" value="1"/>
</dbReference>
<dbReference type="GO" id="GO:0005829">
    <property type="term" value="C:cytosol"/>
    <property type="evidence" value="ECO:0007669"/>
    <property type="project" value="TreeGrafter"/>
</dbReference>
<keyword evidence="3 4" id="KW-0413">Isomerase</keyword>
<evidence type="ECO:0000256" key="5">
    <source>
        <dbReference type="PIRSR" id="PIRSR600821-50"/>
    </source>
</evidence>
<evidence type="ECO:0000256" key="6">
    <source>
        <dbReference type="PIRSR" id="PIRSR600821-52"/>
    </source>
</evidence>
<comment type="function">
    <text evidence="4">Catalyzes the interconversion of L-alanine and D-alanine. May also act on other amino acids.</text>
</comment>
<dbReference type="PROSITE" id="PS00395">
    <property type="entry name" value="ALANINE_RACEMASE"/>
    <property type="match status" value="1"/>
</dbReference>
<dbReference type="CDD" id="cd00430">
    <property type="entry name" value="PLPDE_III_AR"/>
    <property type="match status" value="1"/>
</dbReference>
<dbReference type="PANTHER" id="PTHR30511:SF0">
    <property type="entry name" value="ALANINE RACEMASE, CATABOLIC-RELATED"/>
    <property type="match status" value="1"/>
</dbReference>
<feature type="active site" description="Proton acceptor; specific for L-alanine" evidence="4">
    <location>
        <position position="249"/>
    </location>
</feature>
<feature type="binding site" evidence="4 6">
    <location>
        <position position="119"/>
    </location>
    <ligand>
        <name>substrate</name>
    </ligand>
</feature>
<dbReference type="InterPro" id="IPR009006">
    <property type="entry name" value="Ala_racemase/Decarboxylase_C"/>
</dbReference>
<feature type="active site" description="Proton acceptor; specific for D-alanine" evidence="4">
    <location>
        <position position="21"/>
    </location>
</feature>
<dbReference type="SUPFAM" id="SSF51419">
    <property type="entry name" value="PLP-binding barrel"/>
    <property type="match status" value="1"/>
</dbReference>
<evidence type="ECO:0000259" key="7">
    <source>
        <dbReference type="SMART" id="SM01005"/>
    </source>
</evidence>
<dbReference type="EMBL" id="CP070496">
    <property type="protein sequence ID" value="QSB06922.1"/>
    <property type="molecule type" value="Genomic_DNA"/>
</dbReference>
<dbReference type="KEGG" id="nav:JQS30_02360"/>
<dbReference type="InterPro" id="IPR011079">
    <property type="entry name" value="Ala_racemase_C"/>
</dbReference>
<feature type="modified residue" description="N6-(pyridoxal phosphate)lysine" evidence="4 5">
    <location>
        <position position="21"/>
    </location>
</feature>
<evidence type="ECO:0000256" key="3">
    <source>
        <dbReference type="ARBA" id="ARBA00023235"/>
    </source>
</evidence>
<dbReference type="GO" id="GO:0008784">
    <property type="term" value="F:alanine racemase activity"/>
    <property type="evidence" value="ECO:0007669"/>
    <property type="project" value="UniProtKB-UniRule"/>
</dbReference>
<dbReference type="PRINTS" id="PR00992">
    <property type="entry name" value="ALARACEMASE"/>
</dbReference>
<dbReference type="FunFam" id="3.20.20.10:FF:000002">
    <property type="entry name" value="Alanine racemase"/>
    <property type="match status" value="1"/>
</dbReference>
<comment type="cofactor">
    <cofactor evidence="1 4 5">
        <name>pyridoxal 5'-phosphate</name>
        <dbReference type="ChEBI" id="CHEBI:597326"/>
    </cofactor>
</comment>
<dbReference type="GO" id="GO:0030632">
    <property type="term" value="P:D-alanine biosynthetic process"/>
    <property type="evidence" value="ECO:0007669"/>
    <property type="project" value="UniProtKB-UniRule"/>
</dbReference>
<dbReference type="NCBIfam" id="TIGR00492">
    <property type="entry name" value="alr"/>
    <property type="match status" value="1"/>
</dbReference>
<dbReference type="HAMAP" id="MF_01201">
    <property type="entry name" value="Ala_racemase"/>
    <property type="match status" value="1"/>
</dbReference>
<protein>
    <recommendedName>
        <fullName evidence="4">Alanine racemase</fullName>
        <ecNumber evidence="4">5.1.1.1</ecNumber>
    </recommendedName>
</protein>
<dbReference type="AlphaFoldDB" id="A0A895XTF0"/>
<dbReference type="GO" id="GO:0030170">
    <property type="term" value="F:pyridoxal phosphate binding"/>
    <property type="evidence" value="ECO:0007669"/>
    <property type="project" value="UniProtKB-UniRule"/>
</dbReference>
<evidence type="ECO:0000256" key="4">
    <source>
        <dbReference type="HAMAP-Rule" id="MF_01201"/>
    </source>
</evidence>
<dbReference type="InterPro" id="IPR029066">
    <property type="entry name" value="PLP-binding_barrel"/>
</dbReference>
<gene>
    <name evidence="8" type="primary">alr</name>
    <name evidence="8" type="ORF">JQS30_02360</name>
</gene>
<keyword evidence="9" id="KW-1185">Reference proteome</keyword>
<evidence type="ECO:0000256" key="1">
    <source>
        <dbReference type="ARBA" id="ARBA00001933"/>
    </source>
</evidence>
<comment type="catalytic activity">
    <reaction evidence="4">
        <text>L-alanine = D-alanine</text>
        <dbReference type="Rhea" id="RHEA:20249"/>
        <dbReference type="ChEBI" id="CHEBI:57416"/>
        <dbReference type="ChEBI" id="CHEBI:57972"/>
        <dbReference type="EC" id="5.1.1.1"/>
    </reaction>
</comment>
<dbReference type="UniPathway" id="UPA00042">
    <property type="reaction ID" value="UER00497"/>
</dbReference>
<dbReference type="SMART" id="SM01005">
    <property type="entry name" value="Ala_racemase_C"/>
    <property type="match status" value="1"/>
</dbReference>
<dbReference type="Pfam" id="PF00842">
    <property type="entry name" value="Ala_racemase_C"/>
    <property type="match status" value="1"/>
</dbReference>
<dbReference type="EC" id="5.1.1.1" evidence="4"/>
<sequence>MAANMEWLDSQTSADTMAVVKADGYGHGIVPTARACLAGGATWLGVATLEEAHRLRDAGITAPLLAWLISPGLNVAGAIERDIDLSVSGVELLEEVRLTAERLGRRARVHLKADTGISRGGAPQSAWGLLADTAAKYQAGGAIEVLGAWSHLACAEDLQGQTNADQIAGFDLFLQALAEAGLQPSLRHLANSAGVIAVPRTHYDLVRPGIAIYGYNPVVEVDTPLKPVMELRARVTLTKRVETGRGIGYGHTYATERETTIALAPLGYADGIPRVASNKCELLLNGRRRPIRGRVSMDQVIVEMGDDPVRPGDVATFFGPDPAGPTVDDWSVWAGTIPNEILTRIGARARRRYVGSAHL</sequence>
<comment type="similarity">
    <text evidence="4">Belongs to the alanine racemase family.</text>
</comment>
<keyword evidence="2 4" id="KW-0663">Pyridoxal phosphate</keyword>
<feature type="binding site" evidence="4 6">
    <location>
        <position position="297"/>
    </location>
    <ligand>
        <name>substrate</name>
    </ligand>
</feature>
<feature type="domain" description="Alanine racemase C-terminal" evidence="7">
    <location>
        <begin position="228"/>
        <end position="354"/>
    </location>
</feature>
<dbReference type="Pfam" id="PF01168">
    <property type="entry name" value="Ala_racemase_N"/>
    <property type="match status" value="1"/>
</dbReference>
<dbReference type="InterPro" id="IPR020622">
    <property type="entry name" value="Ala_racemase_pyridoxalP-BS"/>
</dbReference>
<accession>A0A895XTF0</accession>
<dbReference type="Gene3D" id="2.40.37.10">
    <property type="entry name" value="Lyase, Ornithine Decarboxylase, Chain A, domain 1"/>
    <property type="match status" value="1"/>
</dbReference>
<name>A0A895XTF0_9ACTN</name>
<reference evidence="8" key="1">
    <citation type="submission" date="2021-02" db="EMBL/GenBank/DDBJ databases">
        <title>Natronoglycomyces albus gen. nov., sp. nov, a haloalkaliphilic actinobacterium from a soda solonchak soil.</title>
        <authorList>
            <person name="Sorokin D.Y."/>
            <person name="Khijniak T.V."/>
            <person name="Zakharycheva A.P."/>
            <person name="Boueva O.V."/>
            <person name="Ariskina E.V."/>
            <person name="Hahnke R.L."/>
            <person name="Bunk B."/>
            <person name="Sproer C."/>
            <person name="Schumann P."/>
            <person name="Evtushenko L.I."/>
            <person name="Kublanov I.V."/>
        </authorList>
    </citation>
    <scope>NUCLEOTIDE SEQUENCE</scope>
    <source>
        <strain evidence="8">DSM 106290</strain>
    </source>
</reference>
<organism evidence="8 9">
    <name type="scientific">Natronoglycomyces albus</name>
    <dbReference type="NCBI Taxonomy" id="2811108"/>
    <lineage>
        <taxon>Bacteria</taxon>
        <taxon>Bacillati</taxon>
        <taxon>Actinomycetota</taxon>
        <taxon>Actinomycetes</taxon>
        <taxon>Glycomycetales</taxon>
        <taxon>Glycomycetaceae</taxon>
        <taxon>Natronoglycomyces</taxon>
    </lineage>
</organism>
<dbReference type="InterPro" id="IPR000821">
    <property type="entry name" value="Ala_racemase"/>
</dbReference>
<comment type="pathway">
    <text evidence="4">Amino-acid biosynthesis; D-alanine biosynthesis; D-alanine from L-alanine: step 1/1.</text>
</comment>
<dbReference type="InterPro" id="IPR001608">
    <property type="entry name" value="Ala_racemase_N"/>
</dbReference>
<proteinExistence type="inferred from homology"/>
<dbReference type="GO" id="GO:0009252">
    <property type="term" value="P:peptidoglycan biosynthetic process"/>
    <property type="evidence" value="ECO:0007669"/>
    <property type="project" value="TreeGrafter"/>
</dbReference>
<dbReference type="SUPFAM" id="SSF50621">
    <property type="entry name" value="Alanine racemase C-terminal domain-like"/>
    <property type="match status" value="1"/>
</dbReference>
<evidence type="ECO:0000313" key="9">
    <source>
        <dbReference type="Proteomes" id="UP000662939"/>
    </source>
</evidence>
<dbReference type="Proteomes" id="UP000662939">
    <property type="component" value="Chromosome"/>
</dbReference>
<evidence type="ECO:0000313" key="8">
    <source>
        <dbReference type="EMBL" id="QSB06922.1"/>
    </source>
</evidence>
<dbReference type="PANTHER" id="PTHR30511">
    <property type="entry name" value="ALANINE RACEMASE"/>
    <property type="match status" value="1"/>
</dbReference>
<evidence type="ECO:0000256" key="2">
    <source>
        <dbReference type="ARBA" id="ARBA00022898"/>
    </source>
</evidence>